<evidence type="ECO:0000256" key="2">
    <source>
        <dbReference type="SAM" id="Phobius"/>
    </source>
</evidence>
<evidence type="ECO:0000313" key="4">
    <source>
        <dbReference type="Proteomes" id="UP000501452"/>
    </source>
</evidence>
<feature type="compositionally biased region" description="Basic and acidic residues" evidence="1">
    <location>
        <begin position="1"/>
        <end position="16"/>
    </location>
</feature>
<dbReference type="RefSeq" id="WP_166174102.1">
    <property type="nucleotide sequence ID" value="NZ_CP045119.1"/>
</dbReference>
<gene>
    <name evidence="3" type="ORF">GBA63_05160</name>
</gene>
<keyword evidence="2" id="KW-1133">Transmembrane helix</keyword>
<keyword evidence="2" id="KW-0472">Membrane</keyword>
<evidence type="ECO:0000313" key="3">
    <source>
        <dbReference type="EMBL" id="QIN82100.1"/>
    </source>
</evidence>
<accession>A0A6G8Q6L4</accession>
<sequence>MPPDRDLDRELRDLGPHVEYPPVPDLAVSVRNRLEADAGSPESTSRSRPQLWWIAAAALALLVAIPVLSLSIQGMGGGGSSVGGGAAGGSAVRESREGGGDVAGRGAPTSMAMESGASAASAEAACASPEPILEAKPALGAPGDEFGIRGRYFDGNLTDCDDDPARGVRVEFLQDGRTWELGRLVSDKDSRLAAKLEVPADVGSGRATVRATYGQGPPQDPYGRASAEARFLVTE</sequence>
<dbReference type="KEGG" id="rub:GBA63_05160"/>
<name>A0A6G8Q6L4_9ACTN</name>
<reference evidence="3 4" key="1">
    <citation type="submission" date="2019-10" db="EMBL/GenBank/DDBJ databases">
        <title>Rubrobacter sp nov SCSIO 52090 isolated from a deep-sea sediment in the South China Sea.</title>
        <authorList>
            <person name="Chen R.W."/>
        </authorList>
    </citation>
    <scope>NUCLEOTIDE SEQUENCE [LARGE SCALE GENOMIC DNA]</scope>
    <source>
        <strain evidence="3 4">SCSIO 52909</strain>
    </source>
</reference>
<keyword evidence="2" id="KW-0812">Transmembrane</keyword>
<dbReference type="EMBL" id="CP045119">
    <property type="protein sequence ID" value="QIN82100.1"/>
    <property type="molecule type" value="Genomic_DNA"/>
</dbReference>
<feature type="region of interest" description="Disordered" evidence="1">
    <location>
        <begin position="1"/>
        <end position="25"/>
    </location>
</feature>
<proteinExistence type="predicted"/>
<organism evidence="3 4">
    <name type="scientific">Rubrobacter tropicus</name>
    <dbReference type="NCBI Taxonomy" id="2653851"/>
    <lineage>
        <taxon>Bacteria</taxon>
        <taxon>Bacillati</taxon>
        <taxon>Actinomycetota</taxon>
        <taxon>Rubrobacteria</taxon>
        <taxon>Rubrobacterales</taxon>
        <taxon>Rubrobacteraceae</taxon>
        <taxon>Rubrobacter</taxon>
    </lineage>
</organism>
<evidence type="ECO:0000256" key="1">
    <source>
        <dbReference type="SAM" id="MobiDB-lite"/>
    </source>
</evidence>
<feature type="transmembrane region" description="Helical" evidence="2">
    <location>
        <begin position="51"/>
        <end position="72"/>
    </location>
</feature>
<keyword evidence="4" id="KW-1185">Reference proteome</keyword>
<protein>
    <submittedName>
        <fullName evidence="3">Uncharacterized protein</fullName>
    </submittedName>
</protein>
<feature type="region of interest" description="Disordered" evidence="1">
    <location>
        <begin position="81"/>
        <end position="116"/>
    </location>
</feature>
<dbReference type="AlphaFoldDB" id="A0A6G8Q6L4"/>
<dbReference type="Proteomes" id="UP000501452">
    <property type="component" value="Chromosome"/>
</dbReference>